<name>A0A8H4AL06_GIGMA</name>
<sequence>MEVINILLHSKTGAGKSTFINAFANYFKFNSFDNAIFGDLDVLITFKFTITNNDYEMKMITVIGDKDKFDIVNTVDESSTQVYELLSHLHKSAKDNIVFCFTNTRGTFFRPGDIFPVLQRQLQELKENFKIEIKIGKNKIYCFDNESFRILASKKEAMMFTDDEKRNFASSWKKSKEELVRLLQYIKNRKPHKIIDTISLNNARQTVLLLHELLAKIDRNIQINIVEAEKLKKEIQRADLSSEELIKNLYVPHIEIKIIPLD</sequence>
<dbReference type="EMBL" id="WTPW01000463">
    <property type="protein sequence ID" value="KAF0508674.1"/>
    <property type="molecule type" value="Genomic_DNA"/>
</dbReference>
<accession>A0A8H4AL06</accession>
<dbReference type="SUPFAM" id="SSF52540">
    <property type="entry name" value="P-loop containing nucleoside triphosphate hydrolases"/>
    <property type="match status" value="1"/>
</dbReference>
<dbReference type="Proteomes" id="UP000439903">
    <property type="component" value="Unassembled WGS sequence"/>
</dbReference>
<proteinExistence type="predicted"/>
<keyword evidence="1" id="KW-0378">Hydrolase</keyword>
<dbReference type="PANTHER" id="PTHR32046">
    <property type="entry name" value="G DOMAIN-CONTAINING PROTEIN"/>
    <property type="match status" value="1"/>
</dbReference>
<evidence type="ECO:0000313" key="1">
    <source>
        <dbReference type="EMBL" id="KAF0508674.1"/>
    </source>
</evidence>
<protein>
    <submittedName>
        <fullName evidence="1">p-loop containing nucleoside triphosphate hydrolase</fullName>
    </submittedName>
</protein>
<dbReference type="OrthoDB" id="8954335at2759"/>
<dbReference type="InterPro" id="IPR027417">
    <property type="entry name" value="P-loop_NTPase"/>
</dbReference>
<dbReference type="GO" id="GO:0016787">
    <property type="term" value="F:hydrolase activity"/>
    <property type="evidence" value="ECO:0007669"/>
    <property type="project" value="UniProtKB-KW"/>
</dbReference>
<reference evidence="1 2" key="1">
    <citation type="journal article" date="2019" name="Environ. Microbiol.">
        <title>At the nexus of three kingdoms: the genome of the mycorrhizal fungus Gigaspora margarita provides insights into plant, endobacterial and fungal interactions.</title>
        <authorList>
            <person name="Venice F."/>
            <person name="Ghignone S."/>
            <person name="Salvioli di Fossalunga A."/>
            <person name="Amselem J."/>
            <person name="Novero M."/>
            <person name="Xianan X."/>
            <person name="Sedzielewska Toro K."/>
            <person name="Morin E."/>
            <person name="Lipzen A."/>
            <person name="Grigoriev I.V."/>
            <person name="Henrissat B."/>
            <person name="Martin F.M."/>
            <person name="Bonfante P."/>
        </authorList>
    </citation>
    <scope>NUCLEOTIDE SEQUENCE [LARGE SCALE GENOMIC DNA]</scope>
    <source>
        <strain evidence="1 2">BEG34</strain>
    </source>
</reference>
<evidence type="ECO:0000313" key="2">
    <source>
        <dbReference type="Proteomes" id="UP000439903"/>
    </source>
</evidence>
<gene>
    <name evidence="1" type="ORF">F8M41_018724</name>
</gene>
<comment type="caution">
    <text evidence="1">The sequence shown here is derived from an EMBL/GenBank/DDBJ whole genome shotgun (WGS) entry which is preliminary data.</text>
</comment>
<dbReference type="AlphaFoldDB" id="A0A8H4AL06"/>
<dbReference type="PANTHER" id="PTHR32046:SF11">
    <property type="entry name" value="IMMUNE-ASSOCIATED NUCLEOTIDE-BINDING PROTEIN 10-LIKE"/>
    <property type="match status" value="1"/>
</dbReference>
<keyword evidence="2" id="KW-1185">Reference proteome</keyword>
<organism evidence="1 2">
    <name type="scientific">Gigaspora margarita</name>
    <dbReference type="NCBI Taxonomy" id="4874"/>
    <lineage>
        <taxon>Eukaryota</taxon>
        <taxon>Fungi</taxon>
        <taxon>Fungi incertae sedis</taxon>
        <taxon>Mucoromycota</taxon>
        <taxon>Glomeromycotina</taxon>
        <taxon>Glomeromycetes</taxon>
        <taxon>Diversisporales</taxon>
        <taxon>Gigasporaceae</taxon>
        <taxon>Gigaspora</taxon>
    </lineage>
</organism>